<dbReference type="Proteomes" id="UP000324222">
    <property type="component" value="Unassembled WGS sequence"/>
</dbReference>
<protein>
    <submittedName>
        <fullName evidence="2">Uncharacterized protein</fullName>
    </submittedName>
</protein>
<keyword evidence="3" id="KW-1185">Reference proteome</keyword>
<sequence length="125" mass="13385">MGPPAEGQDKVRLTQGSAAWSILGAGFAQNLATKYKQTYGHDVYLISNFGLGAPARSVKVTKPAKYTGQTSSHAANQSSSTPTAPSFPSWHVTRKQLREVAGKPFKRRGVIVHLKKDGVEGVSFS</sequence>
<feature type="compositionally biased region" description="Polar residues" evidence="1">
    <location>
        <begin position="67"/>
        <end position="77"/>
    </location>
</feature>
<organism evidence="2 3">
    <name type="scientific">Portunus trituberculatus</name>
    <name type="common">Swimming crab</name>
    <name type="synonym">Neptunus trituberculatus</name>
    <dbReference type="NCBI Taxonomy" id="210409"/>
    <lineage>
        <taxon>Eukaryota</taxon>
        <taxon>Metazoa</taxon>
        <taxon>Ecdysozoa</taxon>
        <taxon>Arthropoda</taxon>
        <taxon>Crustacea</taxon>
        <taxon>Multicrustacea</taxon>
        <taxon>Malacostraca</taxon>
        <taxon>Eumalacostraca</taxon>
        <taxon>Eucarida</taxon>
        <taxon>Decapoda</taxon>
        <taxon>Pleocyemata</taxon>
        <taxon>Brachyura</taxon>
        <taxon>Eubrachyura</taxon>
        <taxon>Portunoidea</taxon>
        <taxon>Portunidae</taxon>
        <taxon>Portuninae</taxon>
        <taxon>Portunus</taxon>
    </lineage>
</organism>
<evidence type="ECO:0000313" key="3">
    <source>
        <dbReference type="Proteomes" id="UP000324222"/>
    </source>
</evidence>
<feature type="region of interest" description="Disordered" evidence="1">
    <location>
        <begin position="64"/>
        <end position="90"/>
    </location>
</feature>
<dbReference type="EMBL" id="VSRR010000556">
    <property type="protein sequence ID" value="MPC17042.1"/>
    <property type="molecule type" value="Genomic_DNA"/>
</dbReference>
<feature type="compositionally biased region" description="Low complexity" evidence="1">
    <location>
        <begin position="78"/>
        <end position="89"/>
    </location>
</feature>
<comment type="caution">
    <text evidence="2">The sequence shown here is derived from an EMBL/GenBank/DDBJ whole genome shotgun (WGS) entry which is preliminary data.</text>
</comment>
<proteinExistence type="predicted"/>
<accession>A0A5B7D6X5</accession>
<evidence type="ECO:0000313" key="2">
    <source>
        <dbReference type="EMBL" id="MPC17042.1"/>
    </source>
</evidence>
<evidence type="ECO:0000256" key="1">
    <source>
        <dbReference type="SAM" id="MobiDB-lite"/>
    </source>
</evidence>
<name>A0A5B7D6X5_PORTR</name>
<gene>
    <name evidence="2" type="ORF">E2C01_009887</name>
</gene>
<reference evidence="2 3" key="1">
    <citation type="submission" date="2019-05" db="EMBL/GenBank/DDBJ databases">
        <title>Another draft genome of Portunus trituberculatus and its Hox gene families provides insights of decapod evolution.</title>
        <authorList>
            <person name="Jeong J.-H."/>
            <person name="Song I."/>
            <person name="Kim S."/>
            <person name="Choi T."/>
            <person name="Kim D."/>
            <person name="Ryu S."/>
            <person name="Kim W."/>
        </authorList>
    </citation>
    <scope>NUCLEOTIDE SEQUENCE [LARGE SCALE GENOMIC DNA]</scope>
    <source>
        <tissue evidence="2">Muscle</tissue>
    </source>
</reference>
<dbReference type="AlphaFoldDB" id="A0A5B7D6X5"/>